<dbReference type="Proteomes" id="UP001500683">
    <property type="component" value="Unassembled WGS sequence"/>
</dbReference>
<organism evidence="6 7">
    <name type="scientific">Actinomadura miaoliensis</name>
    <dbReference type="NCBI Taxonomy" id="430685"/>
    <lineage>
        <taxon>Bacteria</taxon>
        <taxon>Bacillati</taxon>
        <taxon>Actinomycetota</taxon>
        <taxon>Actinomycetes</taxon>
        <taxon>Streptosporangiales</taxon>
        <taxon>Thermomonosporaceae</taxon>
        <taxon>Actinomadura</taxon>
    </lineage>
</organism>
<protein>
    <recommendedName>
        <fullName evidence="5">Dioxygenase</fullName>
        <ecNumber evidence="5">1.13.11.-</ecNumber>
    </recommendedName>
</protein>
<dbReference type="PANTHER" id="PTHR10543">
    <property type="entry name" value="BETA-CAROTENE DIOXYGENASE"/>
    <property type="match status" value="1"/>
</dbReference>
<comment type="similarity">
    <text evidence="1 5">Belongs to the carotenoid oxygenase family.</text>
</comment>
<comment type="caution">
    <text evidence="6">The sequence shown here is derived from an EMBL/GenBank/DDBJ whole genome shotgun (WGS) entry which is preliminary data.</text>
</comment>
<keyword evidence="5" id="KW-0223">Dioxygenase</keyword>
<evidence type="ECO:0000256" key="2">
    <source>
        <dbReference type="ARBA" id="ARBA00022723"/>
    </source>
</evidence>
<keyword evidence="7" id="KW-1185">Reference proteome</keyword>
<name>A0ABP7WN29_9ACTN</name>
<dbReference type="InterPro" id="IPR004294">
    <property type="entry name" value="Carotenoid_Oase"/>
</dbReference>
<proteinExistence type="inferred from homology"/>
<keyword evidence="2 5" id="KW-0479">Metal-binding</keyword>
<accession>A0ABP7WN29</accession>
<dbReference type="EC" id="1.13.11.-" evidence="5"/>
<evidence type="ECO:0000256" key="3">
    <source>
        <dbReference type="ARBA" id="ARBA00023002"/>
    </source>
</evidence>
<dbReference type="RefSeq" id="WP_344954860.1">
    <property type="nucleotide sequence ID" value="NZ_BAAAZG010000047.1"/>
</dbReference>
<sequence length="397" mass="41816">MATRIRGLDPRTALAVVPAGPSRQDGPLPLDGGLPAGLDGCFLQARTHPAAPGASGGVLRGPHVLSGVRLSAGEARLFRARPPVDRSRPLGPVPALAPSVWCGGPEPDGPGLVAFARPVREAGASRWHTVATYPGLGHAEHLVTGPDGTVLHARPFPFDGAPIGHAVALTRRHVVIVDSPVVHSRAAALVGARSPYVERPDRPVRVGLLPRSGPAQAEPSWLDVDLGAALDVVNAHDDGDQIVLDALMRTGRPRLRRWRIDPATGVVRAECAAPDVTAAVVDGRVGGRRHRYVFGVVNDEGDGAAVVRHDRVTGGLRTAPLGPGWRVGSPVFAPDARDGAAEGDGWLVTVAWHAGRDRCDLRVFDAREVERGPLAVVRLPVRLPIDRRVTWAEAPLG</sequence>
<evidence type="ECO:0000313" key="7">
    <source>
        <dbReference type="Proteomes" id="UP001500683"/>
    </source>
</evidence>
<gene>
    <name evidence="6" type="ORF">GCM10022214_63030</name>
</gene>
<dbReference type="PANTHER" id="PTHR10543:SF89">
    <property type="entry name" value="CAROTENOID 9,10(9',10')-CLEAVAGE DIOXYGENASE 1"/>
    <property type="match status" value="1"/>
</dbReference>
<dbReference type="Pfam" id="PF03055">
    <property type="entry name" value="RPE65"/>
    <property type="match status" value="1"/>
</dbReference>
<evidence type="ECO:0000256" key="1">
    <source>
        <dbReference type="ARBA" id="ARBA00006787"/>
    </source>
</evidence>
<evidence type="ECO:0000256" key="4">
    <source>
        <dbReference type="ARBA" id="ARBA00023004"/>
    </source>
</evidence>
<evidence type="ECO:0000313" key="6">
    <source>
        <dbReference type="EMBL" id="GAA4092697.1"/>
    </source>
</evidence>
<reference evidence="7" key="1">
    <citation type="journal article" date="2019" name="Int. J. Syst. Evol. Microbiol.">
        <title>The Global Catalogue of Microorganisms (GCM) 10K type strain sequencing project: providing services to taxonomists for standard genome sequencing and annotation.</title>
        <authorList>
            <consortium name="The Broad Institute Genomics Platform"/>
            <consortium name="The Broad Institute Genome Sequencing Center for Infectious Disease"/>
            <person name="Wu L."/>
            <person name="Ma J."/>
        </authorList>
    </citation>
    <scope>NUCLEOTIDE SEQUENCE [LARGE SCALE GENOMIC DNA]</scope>
    <source>
        <strain evidence="7">JCM 16702</strain>
    </source>
</reference>
<comment type="cofactor">
    <cofactor evidence="5">
        <name>Fe(2+)</name>
        <dbReference type="ChEBI" id="CHEBI:29033"/>
    </cofactor>
    <text evidence="5">Binds 1 Fe(2+) ion per subunit.</text>
</comment>
<keyword evidence="4 5" id="KW-0408">Iron</keyword>
<evidence type="ECO:0000256" key="5">
    <source>
        <dbReference type="RuleBase" id="RU364048"/>
    </source>
</evidence>
<keyword evidence="3 5" id="KW-0560">Oxidoreductase</keyword>
<dbReference type="EMBL" id="BAAAZG010000047">
    <property type="protein sequence ID" value="GAA4092697.1"/>
    <property type="molecule type" value="Genomic_DNA"/>
</dbReference>